<organism evidence="1 2">
    <name type="scientific">Brassicogethes aeneus</name>
    <name type="common">Rape pollen beetle</name>
    <name type="synonym">Meligethes aeneus</name>
    <dbReference type="NCBI Taxonomy" id="1431903"/>
    <lineage>
        <taxon>Eukaryota</taxon>
        <taxon>Metazoa</taxon>
        <taxon>Ecdysozoa</taxon>
        <taxon>Arthropoda</taxon>
        <taxon>Hexapoda</taxon>
        <taxon>Insecta</taxon>
        <taxon>Pterygota</taxon>
        <taxon>Neoptera</taxon>
        <taxon>Endopterygota</taxon>
        <taxon>Coleoptera</taxon>
        <taxon>Polyphaga</taxon>
        <taxon>Cucujiformia</taxon>
        <taxon>Nitidulidae</taxon>
        <taxon>Meligethinae</taxon>
        <taxon>Brassicogethes</taxon>
    </lineage>
</organism>
<sequence length="133" mass="15357">MEFVLLLDEHLQERRRRRPREQTRLVLTEVNETVAEQETPNKESSPDEMLIMQRGPRRKPITWSPVDYDKFVVFGGSRGEKTPEPVVVSPARPDMNPKIRRRLIMTPEKTSSDLGEVIAKKLRSLQGFGDSSQ</sequence>
<evidence type="ECO:0000313" key="1">
    <source>
        <dbReference type="EMBL" id="CAH0561005.1"/>
    </source>
</evidence>
<name>A0A9P0BDB6_BRAAE</name>
<accession>A0A9P0BDB6</accession>
<dbReference type="OrthoDB" id="10061064at2759"/>
<dbReference type="Proteomes" id="UP001154078">
    <property type="component" value="Chromosome 7"/>
</dbReference>
<proteinExistence type="predicted"/>
<dbReference type="EMBL" id="OV121138">
    <property type="protein sequence ID" value="CAH0561005.1"/>
    <property type="molecule type" value="Genomic_DNA"/>
</dbReference>
<keyword evidence="2" id="KW-1185">Reference proteome</keyword>
<reference evidence="1" key="1">
    <citation type="submission" date="2021-12" db="EMBL/GenBank/DDBJ databases">
        <authorList>
            <person name="King R."/>
        </authorList>
    </citation>
    <scope>NUCLEOTIDE SEQUENCE</scope>
</reference>
<dbReference type="AlphaFoldDB" id="A0A9P0BDB6"/>
<gene>
    <name evidence="1" type="ORF">MELIAE_LOCUS10649</name>
</gene>
<evidence type="ECO:0000313" key="2">
    <source>
        <dbReference type="Proteomes" id="UP001154078"/>
    </source>
</evidence>
<protein>
    <submittedName>
        <fullName evidence="1">Uncharacterized protein</fullName>
    </submittedName>
</protein>